<evidence type="ECO:0000256" key="15">
    <source>
        <dbReference type="ARBA" id="ARBA00030942"/>
    </source>
</evidence>
<dbReference type="PRINTS" id="PR00153">
    <property type="entry name" value="CSAPPISMRASE"/>
</dbReference>
<dbReference type="GO" id="GO:0061630">
    <property type="term" value="F:ubiquitin protein ligase activity"/>
    <property type="evidence" value="ECO:0007669"/>
    <property type="project" value="UniProtKB-EC"/>
</dbReference>
<evidence type="ECO:0000256" key="12">
    <source>
        <dbReference type="ARBA" id="ARBA00023235"/>
    </source>
</evidence>
<dbReference type="Gene3D" id="2.40.100.10">
    <property type="entry name" value="Cyclophilin-like"/>
    <property type="match status" value="1"/>
</dbReference>
<evidence type="ECO:0000313" key="21">
    <source>
        <dbReference type="Proteomes" id="UP000178129"/>
    </source>
</evidence>
<dbReference type="Gene3D" id="3.30.40.10">
    <property type="entry name" value="Zinc/RING finger domain, C3HC4 (zinc finger)"/>
    <property type="match status" value="1"/>
</dbReference>
<evidence type="ECO:0000256" key="13">
    <source>
        <dbReference type="ARBA" id="ARBA00023242"/>
    </source>
</evidence>
<reference evidence="21" key="1">
    <citation type="submission" date="2016-03" db="EMBL/GenBank/DDBJ databases">
        <authorList>
            <person name="Ploux O."/>
        </authorList>
    </citation>
    <scope>NUCLEOTIDE SEQUENCE [LARGE SCALE GENOMIC DNA]</scope>
    <source>
        <strain evidence="21">UK7</strain>
    </source>
</reference>
<organism evidence="20 21">
    <name type="scientific">Rhynchosporium graminicola</name>
    <dbReference type="NCBI Taxonomy" id="2792576"/>
    <lineage>
        <taxon>Eukaryota</taxon>
        <taxon>Fungi</taxon>
        <taxon>Dikarya</taxon>
        <taxon>Ascomycota</taxon>
        <taxon>Pezizomycotina</taxon>
        <taxon>Leotiomycetes</taxon>
        <taxon>Helotiales</taxon>
        <taxon>Ploettnerulaceae</taxon>
        <taxon>Rhynchosporium</taxon>
    </lineage>
</organism>
<protein>
    <recommendedName>
        <fullName evidence="8">Peptidyl-prolyl cis-trans isomerase-like 2</fullName>
        <ecNumber evidence="6">2.3.2.27</ecNumber>
        <ecNumber evidence="7">5.2.1.8</ecNumber>
    </recommendedName>
    <alternativeName>
        <fullName evidence="14">Cyclophilin-60</fullName>
    </alternativeName>
    <alternativeName>
        <fullName evidence="15">Cyclophilin-like protein Cyp-60</fullName>
    </alternativeName>
    <alternativeName>
        <fullName evidence="16">RING-type E3 ubiquitin transferase isomerase-like 2</fullName>
    </alternativeName>
</protein>
<evidence type="ECO:0000259" key="18">
    <source>
        <dbReference type="PROSITE" id="PS50072"/>
    </source>
</evidence>
<evidence type="ECO:0000256" key="14">
    <source>
        <dbReference type="ARBA" id="ARBA00030661"/>
    </source>
</evidence>
<dbReference type="Pfam" id="PF00160">
    <property type="entry name" value="Pro_isomerase"/>
    <property type="match status" value="1"/>
</dbReference>
<dbReference type="GO" id="GO:0006457">
    <property type="term" value="P:protein folding"/>
    <property type="evidence" value="ECO:0007669"/>
    <property type="project" value="InterPro"/>
</dbReference>
<keyword evidence="9" id="KW-0808">Transferase</keyword>
<feature type="compositionally biased region" description="Basic and acidic residues" evidence="17">
    <location>
        <begin position="547"/>
        <end position="560"/>
    </location>
</feature>
<dbReference type="FunFam" id="2.40.100.10:FF:000014">
    <property type="entry name" value="Peptidyl-prolyl cis-trans isomerase cyp65"/>
    <property type="match status" value="1"/>
</dbReference>
<dbReference type="InterPro" id="IPR044666">
    <property type="entry name" value="Cyclophilin_A-like"/>
</dbReference>
<dbReference type="STRING" id="914237.A0A1E1KMY3"/>
<feature type="region of interest" description="Disordered" evidence="17">
    <location>
        <begin position="486"/>
        <end position="572"/>
    </location>
</feature>
<evidence type="ECO:0000256" key="5">
    <source>
        <dbReference type="ARBA" id="ARBA00007930"/>
    </source>
</evidence>
<dbReference type="EC" id="2.3.2.27" evidence="6"/>
<comment type="subcellular location">
    <subcellularLocation>
        <location evidence="4">Nucleus</location>
    </subcellularLocation>
</comment>
<sequence length="622" mass="69285">MGKNTDKLYITHSEWSSSDAYSANAGSNVNLKAPNGANFKRLPFNFCAASLQPFKHPVCTAEGTIFDVEVISQWLEKHGTNPVTGKPLKDKDLIKLNFARNGDTNAHDGGMGSGDSKGEMVDPVTFKVFTDNTHIVAIRHGSEANVFAWETVERLNIKAKMWNDLVDDREFGRSDIITLQDPQNLESRDLSKFIFVKKGETVLTKEQDEERKRGRVNIDALGRVGDKVLRAKEAVEKARREREAGGDINRSKALTKTGPLNNTPRQSMVQEKKMAYNAAQYTTGKAAASFTSTGLTPETSGERALLTDEEYMLRPKRVKIKGYARIETSKGSLNIELQTETAPRAVWNFVQLAKKGYYNGVKFHRNIRNFMIQGGDPTGTGKGGTSIWGKNFMDEFDGPLTHDARGVMSMANKGKNTNSSQFFITYKPAKHLDRKHTIFGRVVGGLDVLQKLENVPGDDGNRPLEDIVMDNVVVFVDPFEEFQKQKRERDNLEKEKEEIKKQGGTEDDKTTWTGKRIRNDGTVVQSEQSGGVGKYLHVAKDTSSSKMDVKDDQAEPEPAKKKMRTGGFGNFDRLLPPREPEYVFEAYNAMSNGSGLGVDIIHRDLLETGYPVQKYGDSSATC</sequence>
<evidence type="ECO:0000256" key="1">
    <source>
        <dbReference type="ARBA" id="ARBA00000900"/>
    </source>
</evidence>
<comment type="function">
    <text evidence="3">May catalyze the cis-trans isomerization of proline imidic peptide bonds in oligopeptides thereby assisting the folding of proteins. May also function as a chaperone, playing a role in intracellular transport of proteins. May also have a protein ubiquitin ligase activity acting as an E3 ubiquitin protein ligase or as a ubiquitin-ubiquitin ligase promoting elongation of ubiquitin chains on proteins.</text>
</comment>
<dbReference type="GO" id="GO:0071013">
    <property type="term" value="C:catalytic step 2 spliceosome"/>
    <property type="evidence" value="ECO:0007669"/>
    <property type="project" value="TreeGrafter"/>
</dbReference>
<dbReference type="PROSITE" id="PS00170">
    <property type="entry name" value="CSA_PPIASE_1"/>
    <property type="match status" value="1"/>
</dbReference>
<keyword evidence="21" id="KW-1185">Reference proteome</keyword>
<evidence type="ECO:0000256" key="3">
    <source>
        <dbReference type="ARBA" id="ARBA00003697"/>
    </source>
</evidence>
<evidence type="ECO:0000256" key="2">
    <source>
        <dbReference type="ARBA" id="ARBA00000971"/>
    </source>
</evidence>
<dbReference type="SMART" id="SM00504">
    <property type="entry name" value="Ubox"/>
    <property type="match status" value="1"/>
</dbReference>
<feature type="domain" description="PPIase cyclophilin-type" evidence="18">
    <location>
        <begin position="331"/>
        <end position="474"/>
    </location>
</feature>
<dbReference type="Proteomes" id="UP000178129">
    <property type="component" value="Unassembled WGS sequence"/>
</dbReference>
<evidence type="ECO:0000256" key="6">
    <source>
        <dbReference type="ARBA" id="ARBA00012483"/>
    </source>
</evidence>
<dbReference type="SUPFAM" id="SSF57850">
    <property type="entry name" value="RING/U-box"/>
    <property type="match status" value="1"/>
</dbReference>
<dbReference type="CDD" id="cd16663">
    <property type="entry name" value="RING-Ubox_PPIL2"/>
    <property type="match status" value="1"/>
</dbReference>
<evidence type="ECO:0000256" key="10">
    <source>
        <dbReference type="ARBA" id="ARBA00022786"/>
    </source>
</evidence>
<comment type="catalytic activity">
    <reaction evidence="2">
        <text>[protein]-peptidylproline (omega=180) = [protein]-peptidylproline (omega=0)</text>
        <dbReference type="Rhea" id="RHEA:16237"/>
        <dbReference type="Rhea" id="RHEA-COMP:10747"/>
        <dbReference type="Rhea" id="RHEA-COMP:10748"/>
        <dbReference type="ChEBI" id="CHEBI:83833"/>
        <dbReference type="ChEBI" id="CHEBI:83834"/>
        <dbReference type="EC" id="5.2.1.8"/>
    </reaction>
</comment>
<evidence type="ECO:0000259" key="19">
    <source>
        <dbReference type="PROSITE" id="PS51698"/>
    </source>
</evidence>
<dbReference type="GO" id="GO:0003755">
    <property type="term" value="F:peptidyl-prolyl cis-trans isomerase activity"/>
    <property type="evidence" value="ECO:0007669"/>
    <property type="project" value="UniProtKB-KW"/>
</dbReference>
<dbReference type="InterPro" id="IPR013083">
    <property type="entry name" value="Znf_RING/FYVE/PHD"/>
</dbReference>
<dbReference type="InterPro" id="IPR029000">
    <property type="entry name" value="Cyclophilin-like_dom_sf"/>
</dbReference>
<comment type="catalytic activity">
    <reaction evidence="1">
        <text>S-ubiquitinyl-[E2 ubiquitin-conjugating enzyme]-L-cysteine + [acceptor protein]-L-lysine = [E2 ubiquitin-conjugating enzyme]-L-cysteine + N(6)-ubiquitinyl-[acceptor protein]-L-lysine.</text>
        <dbReference type="EC" id="2.3.2.27"/>
    </reaction>
</comment>
<evidence type="ECO:0000256" key="17">
    <source>
        <dbReference type="SAM" id="MobiDB-lite"/>
    </source>
</evidence>
<dbReference type="EMBL" id="FJUW01000016">
    <property type="protein sequence ID" value="CZS99352.1"/>
    <property type="molecule type" value="Genomic_DNA"/>
</dbReference>
<evidence type="ECO:0000256" key="8">
    <source>
        <dbReference type="ARBA" id="ARBA00020592"/>
    </source>
</evidence>
<feature type="domain" description="U-box" evidence="19">
    <location>
        <begin position="40"/>
        <end position="113"/>
    </location>
</feature>
<accession>A0A1E1KMY3</accession>
<dbReference type="SUPFAM" id="SSF50891">
    <property type="entry name" value="Cyclophilin-like"/>
    <property type="match status" value="1"/>
</dbReference>
<dbReference type="InterPro" id="IPR026951">
    <property type="entry name" value="PPIL2_U-box_dom"/>
</dbReference>
<dbReference type="InterPro" id="IPR002130">
    <property type="entry name" value="Cyclophilin-type_PPIase_dom"/>
</dbReference>
<dbReference type="InterPro" id="IPR020892">
    <property type="entry name" value="Cyclophilin-type_PPIase_CS"/>
</dbReference>
<evidence type="ECO:0000256" key="11">
    <source>
        <dbReference type="ARBA" id="ARBA00023110"/>
    </source>
</evidence>
<keyword evidence="12" id="KW-0413">Isomerase</keyword>
<evidence type="ECO:0000256" key="4">
    <source>
        <dbReference type="ARBA" id="ARBA00004123"/>
    </source>
</evidence>
<evidence type="ECO:0000256" key="16">
    <source>
        <dbReference type="ARBA" id="ARBA00033051"/>
    </source>
</evidence>
<dbReference type="PROSITE" id="PS50072">
    <property type="entry name" value="CSA_PPIASE_2"/>
    <property type="match status" value="1"/>
</dbReference>
<gene>
    <name evidence="20" type="ORF">RCO7_00598</name>
</gene>
<evidence type="ECO:0000313" key="20">
    <source>
        <dbReference type="EMBL" id="CZS99352.1"/>
    </source>
</evidence>
<evidence type="ECO:0000256" key="7">
    <source>
        <dbReference type="ARBA" id="ARBA00013194"/>
    </source>
</evidence>
<dbReference type="InParanoid" id="A0A1E1KMY3"/>
<feature type="compositionally biased region" description="Basic and acidic residues" evidence="17">
    <location>
        <begin position="486"/>
        <end position="510"/>
    </location>
</feature>
<dbReference type="InterPro" id="IPR003613">
    <property type="entry name" value="Ubox_domain"/>
</dbReference>
<comment type="similarity">
    <text evidence="5">Belongs to the cyclophilin-type PPIase family. PPIL2 subfamily.</text>
</comment>
<keyword evidence="11" id="KW-0697">Rotamase</keyword>
<dbReference type="CDD" id="cd01923">
    <property type="entry name" value="cyclophilin_RING"/>
    <property type="match status" value="1"/>
</dbReference>
<keyword evidence="10" id="KW-0833">Ubl conjugation pathway</keyword>
<comment type="caution">
    <text evidence="20">The sequence shown here is derived from an EMBL/GenBank/DDBJ whole genome shotgun (WGS) entry which is preliminary data.</text>
</comment>
<dbReference type="EC" id="5.2.1.8" evidence="7"/>
<dbReference type="AlphaFoldDB" id="A0A1E1KMY3"/>
<dbReference type="PROSITE" id="PS51698">
    <property type="entry name" value="U_BOX"/>
    <property type="match status" value="1"/>
</dbReference>
<keyword evidence="13" id="KW-0539">Nucleus</keyword>
<evidence type="ECO:0000256" key="9">
    <source>
        <dbReference type="ARBA" id="ARBA00022679"/>
    </source>
</evidence>
<proteinExistence type="inferred from homology"/>
<name>A0A1E1KMY3_9HELO</name>
<dbReference type="GO" id="GO:0000209">
    <property type="term" value="P:protein polyubiquitination"/>
    <property type="evidence" value="ECO:0007669"/>
    <property type="project" value="TreeGrafter"/>
</dbReference>
<dbReference type="FunFam" id="3.30.40.10:FF:000079">
    <property type="entry name" value="Peptidyl-prolyl cis-trans isomerase 2"/>
    <property type="match status" value="1"/>
</dbReference>
<dbReference type="PANTHER" id="PTHR45625">
    <property type="entry name" value="PEPTIDYL-PROLYL CIS-TRANS ISOMERASE-RELATED"/>
    <property type="match status" value="1"/>
</dbReference>
<dbReference type="PANTHER" id="PTHR45625:SF1">
    <property type="entry name" value="RING-TYPE E3 UBIQUITIN-PROTEIN LIGASE PPIL2"/>
    <property type="match status" value="1"/>
</dbReference>